<keyword evidence="4" id="KW-1185">Reference proteome</keyword>
<comment type="similarity">
    <text evidence="1">Belongs to the GST superfamily.</text>
</comment>
<dbReference type="AlphaFoldDB" id="A0A1Q5U3A6"/>
<dbReference type="InterPro" id="IPR036249">
    <property type="entry name" value="Thioredoxin-like_sf"/>
</dbReference>
<evidence type="ECO:0000313" key="4">
    <source>
        <dbReference type="Proteomes" id="UP000186955"/>
    </source>
</evidence>
<dbReference type="Pfam" id="PF13409">
    <property type="entry name" value="GST_N_2"/>
    <property type="match status" value="1"/>
</dbReference>
<dbReference type="Proteomes" id="UP000186955">
    <property type="component" value="Unassembled WGS sequence"/>
</dbReference>
<sequence length="179" mass="20137">MIEESTISETLHSIPGEPILHMNFTELLKNTTYFMHAQKVKEVRAQPYQVEWATVSSAIKRWQGVEIVDLSSICTPNPSKVAIILEELGIPFHREEVPLTEVEKPVYEGICPNGRLPAIKDPNSGITVWETGAIIEYLILEYDPGHKLNLPGRTPEAYAAGFSYRSDSFIEVDNLIARE</sequence>
<evidence type="ECO:0000256" key="1">
    <source>
        <dbReference type="ARBA" id="ARBA00007409"/>
    </source>
</evidence>
<evidence type="ECO:0000259" key="2">
    <source>
        <dbReference type="PROSITE" id="PS50404"/>
    </source>
</evidence>
<protein>
    <recommendedName>
        <fullName evidence="2">GST N-terminal domain-containing protein</fullName>
    </recommendedName>
</protein>
<dbReference type="Gene3D" id="1.20.1050.130">
    <property type="match status" value="1"/>
</dbReference>
<name>A0A1Q5U3A6_9EURO</name>
<dbReference type="PANTHER" id="PTHR44051:SF3">
    <property type="entry name" value="TRANSCRIPTIONAL REGULATOR URE2"/>
    <property type="match status" value="1"/>
</dbReference>
<accession>A0A1Q5U3A6</accession>
<organism evidence="3 4">
    <name type="scientific">Penicillium subrubescens</name>
    <dbReference type="NCBI Taxonomy" id="1316194"/>
    <lineage>
        <taxon>Eukaryota</taxon>
        <taxon>Fungi</taxon>
        <taxon>Dikarya</taxon>
        <taxon>Ascomycota</taxon>
        <taxon>Pezizomycotina</taxon>
        <taxon>Eurotiomycetes</taxon>
        <taxon>Eurotiomycetidae</taxon>
        <taxon>Eurotiales</taxon>
        <taxon>Aspergillaceae</taxon>
        <taxon>Penicillium</taxon>
    </lineage>
</organism>
<dbReference type="InterPro" id="IPR004045">
    <property type="entry name" value="Glutathione_S-Trfase_N"/>
</dbReference>
<proteinExistence type="inferred from homology"/>
<dbReference type="EMBL" id="MNBE01000585">
    <property type="protein sequence ID" value="OKP06960.1"/>
    <property type="molecule type" value="Genomic_DNA"/>
</dbReference>
<dbReference type="SUPFAM" id="SSF52833">
    <property type="entry name" value="Thioredoxin-like"/>
    <property type="match status" value="1"/>
</dbReference>
<dbReference type="PANTHER" id="PTHR44051">
    <property type="entry name" value="GLUTATHIONE S-TRANSFERASE-RELATED"/>
    <property type="match status" value="1"/>
</dbReference>
<dbReference type="PROSITE" id="PS50404">
    <property type="entry name" value="GST_NTER"/>
    <property type="match status" value="1"/>
</dbReference>
<feature type="domain" description="GST N-terminal" evidence="2">
    <location>
        <begin position="65"/>
        <end position="146"/>
    </location>
</feature>
<gene>
    <name evidence="3" type="ORF">PENSUB_6143</name>
</gene>
<evidence type="ECO:0000313" key="3">
    <source>
        <dbReference type="EMBL" id="OKP06960.1"/>
    </source>
</evidence>
<dbReference type="STRING" id="1316194.A0A1Q5U3A6"/>
<reference evidence="3 4" key="1">
    <citation type="submission" date="2016-10" db="EMBL/GenBank/DDBJ databases">
        <title>Genome sequence of the ascomycete fungus Penicillium subrubescens.</title>
        <authorList>
            <person name="De Vries R.P."/>
            <person name="Peng M."/>
            <person name="Dilokpimol A."/>
            <person name="Hilden K."/>
            <person name="Makela M.R."/>
            <person name="Grigoriev I."/>
            <person name="Riley R."/>
            <person name="Granchi Z."/>
        </authorList>
    </citation>
    <scope>NUCLEOTIDE SEQUENCE [LARGE SCALE GENOMIC DNA]</scope>
    <source>
        <strain evidence="3 4">CBS 132785</strain>
    </source>
</reference>
<comment type="caution">
    <text evidence="3">The sequence shown here is derived from an EMBL/GenBank/DDBJ whole genome shotgun (WGS) entry which is preliminary data.</text>
</comment>